<name>A0A392VBZ9_9FABA</name>
<accession>A0A392VBZ9</accession>
<feature type="non-terminal residue" evidence="1">
    <location>
        <position position="26"/>
    </location>
</feature>
<protein>
    <submittedName>
        <fullName evidence="1">Uncharacterized protein</fullName>
    </submittedName>
</protein>
<dbReference type="AlphaFoldDB" id="A0A392VBZ9"/>
<comment type="caution">
    <text evidence="1">The sequence shown here is derived from an EMBL/GenBank/DDBJ whole genome shotgun (WGS) entry which is preliminary data.</text>
</comment>
<sequence length="26" mass="3000">MGRGRAIIQHFSRAGEEILLEKDNMQ</sequence>
<proteinExistence type="predicted"/>
<dbReference type="Proteomes" id="UP000265520">
    <property type="component" value="Unassembled WGS sequence"/>
</dbReference>
<organism evidence="1 2">
    <name type="scientific">Trifolium medium</name>
    <dbReference type="NCBI Taxonomy" id="97028"/>
    <lineage>
        <taxon>Eukaryota</taxon>
        <taxon>Viridiplantae</taxon>
        <taxon>Streptophyta</taxon>
        <taxon>Embryophyta</taxon>
        <taxon>Tracheophyta</taxon>
        <taxon>Spermatophyta</taxon>
        <taxon>Magnoliopsida</taxon>
        <taxon>eudicotyledons</taxon>
        <taxon>Gunneridae</taxon>
        <taxon>Pentapetalae</taxon>
        <taxon>rosids</taxon>
        <taxon>fabids</taxon>
        <taxon>Fabales</taxon>
        <taxon>Fabaceae</taxon>
        <taxon>Papilionoideae</taxon>
        <taxon>50 kb inversion clade</taxon>
        <taxon>NPAAA clade</taxon>
        <taxon>Hologalegina</taxon>
        <taxon>IRL clade</taxon>
        <taxon>Trifolieae</taxon>
        <taxon>Trifolium</taxon>
    </lineage>
</organism>
<reference evidence="1 2" key="1">
    <citation type="journal article" date="2018" name="Front. Plant Sci.">
        <title>Red Clover (Trifolium pratense) and Zigzag Clover (T. medium) - A Picture of Genomic Similarities and Differences.</title>
        <authorList>
            <person name="Dluhosova J."/>
            <person name="Istvanek J."/>
            <person name="Nedelnik J."/>
            <person name="Repkova J."/>
        </authorList>
    </citation>
    <scope>NUCLEOTIDE SEQUENCE [LARGE SCALE GENOMIC DNA]</scope>
    <source>
        <strain evidence="2">cv. 10/8</strain>
        <tissue evidence="1">Leaf</tissue>
    </source>
</reference>
<evidence type="ECO:0000313" key="2">
    <source>
        <dbReference type="Proteomes" id="UP000265520"/>
    </source>
</evidence>
<evidence type="ECO:0000313" key="1">
    <source>
        <dbReference type="EMBL" id="MCI84943.1"/>
    </source>
</evidence>
<keyword evidence="2" id="KW-1185">Reference proteome</keyword>
<dbReference type="EMBL" id="LXQA011102765">
    <property type="protein sequence ID" value="MCI84943.1"/>
    <property type="molecule type" value="Genomic_DNA"/>
</dbReference>